<dbReference type="Proteomes" id="UP000177276">
    <property type="component" value="Unassembled WGS sequence"/>
</dbReference>
<gene>
    <name evidence="1" type="ORF">A3G46_02585</name>
</gene>
<comment type="caution">
    <text evidence="1">The sequence shown here is derived from an EMBL/GenBank/DDBJ whole genome shotgun (WGS) entry which is preliminary data.</text>
</comment>
<proteinExistence type="predicted"/>
<dbReference type="EMBL" id="MHWS01000002">
    <property type="protein sequence ID" value="OHB12880.1"/>
    <property type="molecule type" value="Genomic_DNA"/>
</dbReference>
<evidence type="ECO:0000313" key="1">
    <source>
        <dbReference type="EMBL" id="OHB12880.1"/>
    </source>
</evidence>
<organism evidence="1 2">
    <name type="scientific">Candidatus Zambryskibacteria bacterium RIFCSPLOWO2_12_FULL_39_16</name>
    <dbReference type="NCBI Taxonomy" id="1802775"/>
    <lineage>
        <taxon>Bacteria</taxon>
        <taxon>Candidatus Zambryskiibacteriota</taxon>
    </lineage>
</organism>
<protein>
    <submittedName>
        <fullName evidence="1">Uncharacterized protein</fullName>
    </submittedName>
</protein>
<sequence length="82" mass="8948">MNTTTGIEIGSLVGLKKFDTNPDTQLLLNRWIGAYGRGPFEVFGMVDDGHVSLKYPGPGGKEIHFGSTANLSLHIGFVELWK</sequence>
<evidence type="ECO:0000313" key="2">
    <source>
        <dbReference type="Proteomes" id="UP000177276"/>
    </source>
</evidence>
<dbReference type="AlphaFoldDB" id="A0A1G2UU01"/>
<name>A0A1G2UU01_9BACT</name>
<reference evidence="1 2" key="1">
    <citation type="journal article" date="2016" name="Nat. Commun.">
        <title>Thousands of microbial genomes shed light on interconnected biogeochemical processes in an aquifer system.</title>
        <authorList>
            <person name="Anantharaman K."/>
            <person name="Brown C.T."/>
            <person name="Hug L.A."/>
            <person name="Sharon I."/>
            <person name="Castelle C.J."/>
            <person name="Probst A.J."/>
            <person name="Thomas B.C."/>
            <person name="Singh A."/>
            <person name="Wilkins M.J."/>
            <person name="Karaoz U."/>
            <person name="Brodie E.L."/>
            <person name="Williams K.H."/>
            <person name="Hubbard S.S."/>
            <person name="Banfield J.F."/>
        </authorList>
    </citation>
    <scope>NUCLEOTIDE SEQUENCE [LARGE SCALE GENOMIC DNA]</scope>
</reference>
<accession>A0A1G2UU01</accession>